<dbReference type="SUPFAM" id="SSF56300">
    <property type="entry name" value="Metallo-dependent phosphatases"/>
    <property type="match status" value="1"/>
</dbReference>
<proteinExistence type="predicted"/>
<dbReference type="InterPro" id="IPR051918">
    <property type="entry name" value="STPP_CPPED1"/>
</dbReference>
<comment type="caution">
    <text evidence="2">The sequence shown here is derived from an EMBL/GenBank/DDBJ whole genome shotgun (WGS) entry which is preliminary data.</text>
</comment>
<feature type="domain" description="Calcineurin-like phosphoesterase" evidence="1">
    <location>
        <begin position="38"/>
        <end position="256"/>
    </location>
</feature>
<organism evidence="2 3">
    <name type="scientific">Edaphobacter aggregans</name>
    <dbReference type="NCBI Taxonomy" id="570835"/>
    <lineage>
        <taxon>Bacteria</taxon>
        <taxon>Pseudomonadati</taxon>
        <taxon>Acidobacteriota</taxon>
        <taxon>Terriglobia</taxon>
        <taxon>Terriglobales</taxon>
        <taxon>Acidobacteriaceae</taxon>
        <taxon>Edaphobacter</taxon>
    </lineage>
</organism>
<dbReference type="PANTHER" id="PTHR43143:SF1">
    <property type="entry name" value="SERINE_THREONINE-PROTEIN PHOSPHATASE CPPED1"/>
    <property type="match status" value="1"/>
</dbReference>
<dbReference type="InterPro" id="IPR004843">
    <property type="entry name" value="Calcineurin-like_PHP"/>
</dbReference>
<evidence type="ECO:0000313" key="3">
    <source>
        <dbReference type="Proteomes" id="UP000269669"/>
    </source>
</evidence>
<accession>A0A3R9NZP5</accession>
<dbReference type="Pfam" id="PF00149">
    <property type="entry name" value="Metallophos"/>
    <property type="match status" value="1"/>
</dbReference>
<dbReference type="Gene3D" id="3.60.21.10">
    <property type="match status" value="1"/>
</dbReference>
<reference evidence="2 3" key="1">
    <citation type="submission" date="2018-12" db="EMBL/GenBank/DDBJ databases">
        <title>Sequencing of bacterial isolates from soil warming experiment in Harvard Forest, Massachusetts, USA.</title>
        <authorList>
            <person name="Deangelis K."/>
        </authorList>
    </citation>
    <scope>NUCLEOTIDE SEQUENCE [LARGE SCALE GENOMIC DNA]</scope>
    <source>
        <strain evidence="2 3">EB153</strain>
    </source>
</reference>
<sequence length="313" mass="36451">MKIDRRTFALSGAAALGTLWTPRIWSEVAQTASPTRFHFAVVSDTHIIDDYYQKGTENGVEDNESILRTTERLVSARTLINSLRPKIEKVFVPGDCFHNYPSADYDFYFKNRTRIDIAKELFDGFEMPVHLGFGNHDYDVPRVSREMSHRLFAEKLKAKPYSSVDYKGFRFVHLNNFMGATWDKSSDQFNKGLGSLGVEQLNWFEGQLQDRKPTVVFIHYPLWIVVPTEVKDYGLHPLLYKYRDSIQLVAAGHWHKWVDFAHTYGPQHYVTAATRYDPNAYMLFEADSKKQTLRWMNEDLVQWSTHYAKPYKG</sequence>
<evidence type="ECO:0000259" key="1">
    <source>
        <dbReference type="Pfam" id="PF00149"/>
    </source>
</evidence>
<keyword evidence="3" id="KW-1185">Reference proteome</keyword>
<dbReference type="Proteomes" id="UP000269669">
    <property type="component" value="Unassembled WGS sequence"/>
</dbReference>
<dbReference type="InterPro" id="IPR029052">
    <property type="entry name" value="Metallo-depent_PP-like"/>
</dbReference>
<dbReference type="EMBL" id="RSDW01000001">
    <property type="protein sequence ID" value="RSL17592.1"/>
    <property type="molecule type" value="Genomic_DNA"/>
</dbReference>
<gene>
    <name evidence="2" type="ORF">EDE15_3127</name>
</gene>
<name>A0A3R9NZP5_9BACT</name>
<evidence type="ECO:0000313" key="2">
    <source>
        <dbReference type="EMBL" id="RSL17592.1"/>
    </source>
</evidence>
<dbReference type="PANTHER" id="PTHR43143">
    <property type="entry name" value="METALLOPHOSPHOESTERASE, CALCINEURIN SUPERFAMILY"/>
    <property type="match status" value="1"/>
</dbReference>
<dbReference type="AlphaFoldDB" id="A0A3R9NZP5"/>
<protein>
    <submittedName>
        <fullName evidence="2">3',5'-cyclic AMP phosphodiesterase CpdA</fullName>
    </submittedName>
</protein>
<dbReference type="GO" id="GO:0016787">
    <property type="term" value="F:hydrolase activity"/>
    <property type="evidence" value="ECO:0007669"/>
    <property type="project" value="InterPro"/>
</dbReference>